<comment type="caution">
    <text evidence="3">The sequence shown here is derived from an EMBL/GenBank/DDBJ whole genome shotgun (WGS) entry which is preliminary data.</text>
</comment>
<reference evidence="3 4" key="1">
    <citation type="submission" date="2018-03" db="EMBL/GenBank/DDBJ databases">
        <title>The draft genome of Sphingosinicella sp. GL-C-18.</title>
        <authorList>
            <person name="Liu L."/>
            <person name="Li L."/>
            <person name="Liang L."/>
            <person name="Zhang X."/>
            <person name="Wang T."/>
        </authorList>
    </citation>
    <scope>NUCLEOTIDE SEQUENCE [LARGE SCALE GENOMIC DNA]</scope>
    <source>
        <strain evidence="3 4">GL-C-18</strain>
    </source>
</reference>
<dbReference type="Proteomes" id="UP000241167">
    <property type="component" value="Unassembled WGS sequence"/>
</dbReference>
<organism evidence="3 4">
    <name type="scientific">Allosphingosinicella deserti</name>
    <dbReference type="NCBI Taxonomy" id="2116704"/>
    <lineage>
        <taxon>Bacteria</taxon>
        <taxon>Pseudomonadati</taxon>
        <taxon>Pseudomonadota</taxon>
        <taxon>Alphaproteobacteria</taxon>
        <taxon>Sphingomonadales</taxon>
        <taxon>Sphingomonadaceae</taxon>
        <taxon>Allosphingosinicella</taxon>
    </lineage>
</organism>
<accession>A0A2P7QIG2</accession>
<dbReference type="AlphaFoldDB" id="A0A2P7QIG2"/>
<dbReference type="CDD" id="cd02224">
    <property type="entry name" value="cupin_SPO2919-like"/>
    <property type="match status" value="1"/>
</dbReference>
<keyword evidence="4" id="KW-1185">Reference proteome</keyword>
<evidence type="ECO:0000313" key="4">
    <source>
        <dbReference type="Proteomes" id="UP000241167"/>
    </source>
</evidence>
<proteinExistence type="predicted"/>
<dbReference type="InterPro" id="IPR051610">
    <property type="entry name" value="GPI/OXD"/>
</dbReference>
<protein>
    <submittedName>
        <fullName evidence="3">Cupin</fullName>
    </submittedName>
</protein>
<dbReference type="Gene3D" id="2.60.120.10">
    <property type="entry name" value="Jelly Rolls"/>
    <property type="match status" value="1"/>
</dbReference>
<dbReference type="SUPFAM" id="SSF51182">
    <property type="entry name" value="RmlC-like cupins"/>
    <property type="match status" value="1"/>
</dbReference>
<dbReference type="InterPro" id="IPR011051">
    <property type="entry name" value="RmlC_Cupin_sf"/>
</dbReference>
<dbReference type="PANTHER" id="PTHR35848:SF6">
    <property type="entry name" value="CUPIN TYPE-2 DOMAIN-CONTAINING PROTEIN"/>
    <property type="match status" value="1"/>
</dbReference>
<dbReference type="PANTHER" id="PTHR35848">
    <property type="entry name" value="OXALATE-BINDING PROTEIN"/>
    <property type="match status" value="1"/>
</dbReference>
<dbReference type="InterPro" id="IPR013096">
    <property type="entry name" value="Cupin_2"/>
</dbReference>
<dbReference type="EMBL" id="PXYI01000008">
    <property type="protein sequence ID" value="PSJ37767.1"/>
    <property type="molecule type" value="Genomic_DNA"/>
</dbReference>
<dbReference type="Pfam" id="PF07883">
    <property type="entry name" value="Cupin_2"/>
    <property type="match status" value="1"/>
</dbReference>
<sequence>MKPVINLDEIAFDDVEANGLYTSSRATISDLIGARQLGYNLTVLPPGKAQCPFHCHHGEEEMFFILEGEGELRFGNQRFPIRRHDVIACPTGGPEVAHQIINTGPTEMRYLALSTVVEVEACEYPDSAKVLVVAGKRGERSLRGMFRATSEVDYYDGETGGG</sequence>
<feature type="domain" description="Cupin type-2" evidence="2">
    <location>
        <begin position="41"/>
        <end position="112"/>
    </location>
</feature>
<dbReference type="OrthoDB" id="116921at2"/>
<gene>
    <name evidence="3" type="ORF">C7I55_21745</name>
</gene>
<dbReference type="InterPro" id="IPR014710">
    <property type="entry name" value="RmlC-like_jellyroll"/>
</dbReference>
<name>A0A2P7QIG2_9SPHN</name>
<keyword evidence="1" id="KW-0479">Metal-binding</keyword>
<evidence type="ECO:0000313" key="3">
    <source>
        <dbReference type="EMBL" id="PSJ37767.1"/>
    </source>
</evidence>
<dbReference type="GO" id="GO:0046872">
    <property type="term" value="F:metal ion binding"/>
    <property type="evidence" value="ECO:0007669"/>
    <property type="project" value="UniProtKB-KW"/>
</dbReference>
<evidence type="ECO:0000256" key="1">
    <source>
        <dbReference type="ARBA" id="ARBA00022723"/>
    </source>
</evidence>
<evidence type="ECO:0000259" key="2">
    <source>
        <dbReference type="Pfam" id="PF07883"/>
    </source>
</evidence>